<evidence type="ECO:0000313" key="2">
    <source>
        <dbReference type="Proteomes" id="UP001623591"/>
    </source>
</evidence>
<organism evidence="1 2">
    <name type="scientific">Candidatus Clostridium stratigraminis</name>
    <dbReference type="NCBI Taxonomy" id="3381661"/>
    <lineage>
        <taxon>Bacteria</taxon>
        <taxon>Bacillati</taxon>
        <taxon>Bacillota</taxon>
        <taxon>Clostridia</taxon>
        <taxon>Eubacteriales</taxon>
        <taxon>Clostridiaceae</taxon>
        <taxon>Clostridium</taxon>
    </lineage>
</organism>
<dbReference type="Proteomes" id="UP001623591">
    <property type="component" value="Unassembled WGS sequence"/>
</dbReference>
<dbReference type="EMBL" id="JBJHZZ010000001">
    <property type="protein sequence ID" value="MFL0245996.1"/>
    <property type="molecule type" value="Genomic_DNA"/>
</dbReference>
<sequence>MIMDDSLKGLNSVDCDCIPLLRPETSEEEIARKIRYYTKLATKHGAGKVCVGALVESWEDYTNSRLYAVIECPVQDDEFTGVKRVECFISLKSPAEVAQMASGYFPGRTLVVDLETKQIIAARPSFF</sequence>
<reference evidence="1 2" key="1">
    <citation type="submission" date="2024-11" db="EMBL/GenBank/DDBJ databases">
        <authorList>
            <person name="Heng Y.C."/>
            <person name="Lim A.C.H."/>
            <person name="Lee J.K.Y."/>
            <person name="Kittelmann S."/>
        </authorList>
    </citation>
    <scope>NUCLEOTIDE SEQUENCE [LARGE SCALE GENOMIC DNA]</scope>
    <source>
        <strain evidence="1 2">WILCCON 0185</strain>
    </source>
</reference>
<comment type="caution">
    <text evidence="1">The sequence shown here is derived from an EMBL/GenBank/DDBJ whole genome shotgun (WGS) entry which is preliminary data.</text>
</comment>
<gene>
    <name evidence="1" type="ORF">ACJDUG_03270</name>
</gene>
<protein>
    <submittedName>
        <fullName evidence="1">Uncharacterized protein</fullName>
    </submittedName>
</protein>
<name>A0ABW8T0Y7_9CLOT</name>
<accession>A0ABW8T0Y7</accession>
<keyword evidence="2" id="KW-1185">Reference proteome</keyword>
<proteinExistence type="predicted"/>
<evidence type="ECO:0000313" key="1">
    <source>
        <dbReference type="EMBL" id="MFL0245996.1"/>
    </source>
</evidence>
<dbReference type="RefSeq" id="WP_406768449.1">
    <property type="nucleotide sequence ID" value="NZ_JBJHZZ010000001.1"/>
</dbReference>